<dbReference type="AlphaFoldDB" id="W8VHQ2"/>
<organism evidence="2 3">
    <name type="scientific">Klebsiella pneumoniae 30684/NJST258_2</name>
    <dbReference type="NCBI Taxonomy" id="1420013"/>
    <lineage>
        <taxon>Bacteria</taxon>
        <taxon>Pseudomonadati</taxon>
        <taxon>Pseudomonadota</taxon>
        <taxon>Gammaproteobacteria</taxon>
        <taxon>Enterobacterales</taxon>
        <taxon>Enterobacteriaceae</taxon>
        <taxon>Klebsiella/Raoultella group</taxon>
        <taxon>Klebsiella</taxon>
        <taxon>Klebsiella pneumoniae complex</taxon>
    </lineage>
</organism>
<accession>W8VHQ2</accession>
<dbReference type="HOGENOM" id="CLU_207165_0_0_6"/>
<evidence type="ECO:0000256" key="1">
    <source>
        <dbReference type="SAM" id="MobiDB-lite"/>
    </source>
</evidence>
<evidence type="ECO:0000313" key="2">
    <source>
        <dbReference type="EMBL" id="AHM80796.1"/>
    </source>
</evidence>
<evidence type="ECO:0000313" key="3">
    <source>
        <dbReference type="Proteomes" id="UP000019586"/>
    </source>
</evidence>
<reference evidence="2 3" key="1">
    <citation type="journal article" date="2014" name="Proc. Natl. Acad. Sci. U.S.A.">
        <title>Molecular dissection of the evolution of carbapenem-resistant multilocus sequence type 258 Klebsiella pneumoniae.</title>
        <authorList>
            <person name="Deleo F.R."/>
            <person name="Chen L."/>
            <person name="Porcella S.F."/>
            <person name="Martens C.A."/>
            <person name="Kobayashi S.D."/>
            <person name="Porter A.R."/>
            <person name="Chavda K.D."/>
            <person name="Jacobs M.R."/>
            <person name="Mathema B."/>
            <person name="Olsen R.J."/>
            <person name="Bonomo R.A."/>
            <person name="Musser J.M."/>
            <person name="Kreiswirth B.N."/>
        </authorList>
    </citation>
    <scope>NUCLEOTIDE SEQUENCE [LARGE SCALE GENOMIC DNA]</scope>
    <source>
        <strain evidence="2">30684/NJST258_2</strain>
    </source>
</reference>
<feature type="region of interest" description="Disordered" evidence="1">
    <location>
        <begin position="1"/>
        <end position="21"/>
    </location>
</feature>
<dbReference type="EMBL" id="CP006918">
    <property type="protein sequence ID" value="AHM80796.1"/>
    <property type="molecule type" value="Genomic_DNA"/>
</dbReference>
<protein>
    <submittedName>
        <fullName evidence="2">Uncharacterized protein</fullName>
    </submittedName>
</protein>
<sequence>MPVSAPRRQKEKKFTSSHPDLKGDKCVSFSTLCQQDASQSGGAMT</sequence>
<name>W8VHQ2_KLEPN</name>
<dbReference type="KEGG" id="kps:KPNJ2_04016"/>
<gene>
    <name evidence="2" type="ORF">KPNJ2_04016</name>
</gene>
<proteinExistence type="predicted"/>
<dbReference type="Proteomes" id="UP000019586">
    <property type="component" value="Chromosome"/>
</dbReference>